<reference evidence="2 3" key="1">
    <citation type="journal article" date="2023" name="IMA Fungus">
        <title>Comparative genomic study of the Penicillium genus elucidates a diverse pangenome and 15 lateral gene transfer events.</title>
        <authorList>
            <person name="Petersen C."/>
            <person name="Sorensen T."/>
            <person name="Nielsen M.R."/>
            <person name="Sondergaard T.E."/>
            <person name="Sorensen J.L."/>
            <person name="Fitzpatrick D.A."/>
            <person name="Frisvad J.C."/>
            <person name="Nielsen K.L."/>
        </authorList>
    </citation>
    <scope>NUCLEOTIDE SEQUENCE [LARGE SCALE GENOMIC DNA]</scope>
    <source>
        <strain evidence="2 3">IBT 29057</strain>
    </source>
</reference>
<dbReference type="Proteomes" id="UP001216150">
    <property type="component" value="Unassembled WGS sequence"/>
</dbReference>
<sequence length="101" mass="11314">MCHVVVKIKLCQRHSFAVLSVPSNSCRSLSIFSPHIGPRGSWDGRVEAGVDYWWILHRSAGPLRVNDRQLHQRPATTRNDQQRPATIINDPANPTPPVNSP</sequence>
<dbReference type="AlphaFoldDB" id="A0AAD6GKZ7"/>
<organism evidence="2 3">
    <name type="scientific">Penicillium hetheringtonii</name>
    <dbReference type="NCBI Taxonomy" id="911720"/>
    <lineage>
        <taxon>Eukaryota</taxon>
        <taxon>Fungi</taxon>
        <taxon>Dikarya</taxon>
        <taxon>Ascomycota</taxon>
        <taxon>Pezizomycotina</taxon>
        <taxon>Eurotiomycetes</taxon>
        <taxon>Eurotiomycetidae</taxon>
        <taxon>Eurotiales</taxon>
        <taxon>Aspergillaceae</taxon>
        <taxon>Penicillium</taxon>
    </lineage>
</organism>
<proteinExistence type="predicted"/>
<evidence type="ECO:0000313" key="3">
    <source>
        <dbReference type="Proteomes" id="UP001216150"/>
    </source>
</evidence>
<name>A0AAD6GKZ7_9EURO</name>
<dbReference type="EMBL" id="JAQJAC010000010">
    <property type="protein sequence ID" value="KAJ5568941.1"/>
    <property type="molecule type" value="Genomic_DNA"/>
</dbReference>
<feature type="compositionally biased region" description="Polar residues" evidence="1">
    <location>
        <begin position="74"/>
        <end position="84"/>
    </location>
</feature>
<keyword evidence="3" id="KW-1185">Reference proteome</keyword>
<comment type="caution">
    <text evidence="2">The sequence shown here is derived from an EMBL/GenBank/DDBJ whole genome shotgun (WGS) entry which is preliminary data.</text>
</comment>
<evidence type="ECO:0000313" key="2">
    <source>
        <dbReference type="EMBL" id="KAJ5568941.1"/>
    </source>
</evidence>
<feature type="region of interest" description="Disordered" evidence="1">
    <location>
        <begin position="65"/>
        <end position="101"/>
    </location>
</feature>
<accession>A0AAD6GKZ7</accession>
<evidence type="ECO:0000256" key="1">
    <source>
        <dbReference type="SAM" id="MobiDB-lite"/>
    </source>
</evidence>
<gene>
    <name evidence="2" type="ORF">N7450_011427</name>
</gene>
<protein>
    <submittedName>
        <fullName evidence="2">Uncharacterized protein</fullName>
    </submittedName>
</protein>